<gene>
    <name evidence="1" type="ORF">KSX_02830</name>
</gene>
<name>A0A8J3HW66_9CHLR</name>
<comment type="caution">
    <text evidence="1">The sequence shown here is derived from an EMBL/GenBank/DDBJ whole genome shotgun (WGS) entry which is preliminary data.</text>
</comment>
<dbReference type="Proteomes" id="UP000612362">
    <property type="component" value="Unassembled WGS sequence"/>
</dbReference>
<accession>A0A8J3HW66</accession>
<reference evidence="1" key="1">
    <citation type="submission" date="2020-10" db="EMBL/GenBank/DDBJ databases">
        <title>Taxonomic study of unclassified bacteria belonging to the class Ktedonobacteria.</title>
        <authorList>
            <person name="Yabe S."/>
            <person name="Wang C.M."/>
            <person name="Zheng Y."/>
            <person name="Sakai Y."/>
            <person name="Cavaletti L."/>
            <person name="Monciardini P."/>
            <person name="Donadio S."/>
        </authorList>
    </citation>
    <scope>NUCLEOTIDE SEQUENCE</scope>
    <source>
        <strain evidence="1">SOSP1-1</strain>
    </source>
</reference>
<evidence type="ECO:0000313" key="2">
    <source>
        <dbReference type="Proteomes" id="UP000612362"/>
    </source>
</evidence>
<dbReference type="EMBL" id="BNJF01000001">
    <property type="protein sequence ID" value="GHO42120.1"/>
    <property type="molecule type" value="Genomic_DNA"/>
</dbReference>
<sequence length="40" mass="4709">MLYMLVSRVYAVMRLHKLSAYLIREIRAICAKSLQVKNLL</sequence>
<organism evidence="1 2">
    <name type="scientific">Ktedonospora formicarum</name>
    <dbReference type="NCBI Taxonomy" id="2778364"/>
    <lineage>
        <taxon>Bacteria</taxon>
        <taxon>Bacillati</taxon>
        <taxon>Chloroflexota</taxon>
        <taxon>Ktedonobacteria</taxon>
        <taxon>Ktedonobacterales</taxon>
        <taxon>Ktedonobacteraceae</taxon>
        <taxon>Ktedonospora</taxon>
    </lineage>
</organism>
<proteinExistence type="predicted"/>
<dbReference type="AlphaFoldDB" id="A0A8J3HW66"/>
<protein>
    <submittedName>
        <fullName evidence="1">Uncharacterized protein</fullName>
    </submittedName>
</protein>
<evidence type="ECO:0000313" key="1">
    <source>
        <dbReference type="EMBL" id="GHO42120.1"/>
    </source>
</evidence>
<keyword evidence="2" id="KW-1185">Reference proteome</keyword>